<comment type="caution">
    <text evidence="2">The sequence shown here is derived from an EMBL/GenBank/DDBJ whole genome shotgun (WGS) entry which is preliminary data.</text>
</comment>
<proteinExistence type="predicted"/>
<accession>A0A6L2P1D8</accession>
<gene>
    <name evidence="2" type="ORF">Tci_064299</name>
</gene>
<protein>
    <submittedName>
        <fullName evidence="2">Uncharacterized protein</fullName>
    </submittedName>
</protein>
<feature type="compositionally biased region" description="Basic and acidic residues" evidence="1">
    <location>
        <begin position="10"/>
        <end position="19"/>
    </location>
</feature>
<organism evidence="2">
    <name type="scientific">Tanacetum cinerariifolium</name>
    <name type="common">Dalmatian daisy</name>
    <name type="synonym">Chrysanthemum cinerariifolium</name>
    <dbReference type="NCBI Taxonomy" id="118510"/>
    <lineage>
        <taxon>Eukaryota</taxon>
        <taxon>Viridiplantae</taxon>
        <taxon>Streptophyta</taxon>
        <taxon>Embryophyta</taxon>
        <taxon>Tracheophyta</taxon>
        <taxon>Spermatophyta</taxon>
        <taxon>Magnoliopsida</taxon>
        <taxon>eudicotyledons</taxon>
        <taxon>Gunneridae</taxon>
        <taxon>Pentapetalae</taxon>
        <taxon>asterids</taxon>
        <taxon>campanulids</taxon>
        <taxon>Asterales</taxon>
        <taxon>Asteraceae</taxon>
        <taxon>Asteroideae</taxon>
        <taxon>Anthemideae</taxon>
        <taxon>Anthemidinae</taxon>
        <taxon>Tanacetum</taxon>
    </lineage>
</organism>
<evidence type="ECO:0000313" key="2">
    <source>
        <dbReference type="EMBL" id="GEU92321.1"/>
    </source>
</evidence>
<evidence type="ECO:0000256" key="1">
    <source>
        <dbReference type="SAM" id="MobiDB-lite"/>
    </source>
</evidence>
<feature type="region of interest" description="Disordered" evidence="1">
    <location>
        <begin position="1"/>
        <end position="63"/>
    </location>
</feature>
<name>A0A6L2P1D8_TANCI</name>
<dbReference type="AlphaFoldDB" id="A0A6L2P1D8"/>
<reference evidence="2" key="1">
    <citation type="journal article" date="2019" name="Sci. Rep.">
        <title>Draft genome of Tanacetum cinerariifolium, the natural source of mosquito coil.</title>
        <authorList>
            <person name="Yamashiro T."/>
            <person name="Shiraishi A."/>
            <person name="Satake H."/>
            <person name="Nakayama K."/>
        </authorList>
    </citation>
    <scope>NUCLEOTIDE SEQUENCE</scope>
</reference>
<dbReference type="EMBL" id="BKCJ010010602">
    <property type="protein sequence ID" value="GEU92321.1"/>
    <property type="molecule type" value="Genomic_DNA"/>
</dbReference>
<sequence>MQWCSPSKLNKGEDSKEKIPNGGDLSDEKDYNELINAEENDTDDDQSDKDSDEETKSSSGSTYGIQKEYGVGVVYPKINPALCELVTSTYHGMPHEPSHVNDGESKTYLMYGDSNKHVAVLRPKDGEAKGYVVPGVGS</sequence>
<feature type="compositionally biased region" description="Acidic residues" evidence="1">
    <location>
        <begin position="36"/>
        <end position="53"/>
    </location>
</feature>